<feature type="domain" description="PASTA" evidence="3">
    <location>
        <begin position="120"/>
        <end position="187"/>
    </location>
</feature>
<dbReference type="KEGG" id="vab:WPS_14100"/>
<feature type="region of interest" description="Disordered" evidence="1">
    <location>
        <begin position="333"/>
        <end position="352"/>
    </location>
</feature>
<evidence type="ECO:0000313" key="4">
    <source>
        <dbReference type="EMBL" id="BDE06134.1"/>
    </source>
</evidence>
<dbReference type="RefSeq" id="WP_317997121.1">
    <property type="nucleotide sequence ID" value="NZ_AP025523.1"/>
</dbReference>
<feature type="domain" description="PASTA" evidence="3">
    <location>
        <begin position="52"/>
        <end position="119"/>
    </location>
</feature>
<proteinExistence type="predicted"/>
<feature type="compositionally biased region" description="Pro residues" evidence="1">
    <location>
        <begin position="340"/>
        <end position="352"/>
    </location>
</feature>
<dbReference type="SMART" id="SM00740">
    <property type="entry name" value="PASTA"/>
    <property type="match status" value="3"/>
</dbReference>
<keyword evidence="2" id="KW-0812">Transmembrane</keyword>
<protein>
    <recommendedName>
        <fullName evidence="3">PASTA domain-containing protein</fullName>
    </recommendedName>
</protein>
<dbReference type="CDD" id="cd06577">
    <property type="entry name" value="PASTA_pknB"/>
    <property type="match status" value="3"/>
</dbReference>
<evidence type="ECO:0000259" key="3">
    <source>
        <dbReference type="PROSITE" id="PS51178"/>
    </source>
</evidence>
<dbReference type="PROSITE" id="PS51178">
    <property type="entry name" value="PASTA"/>
    <property type="match status" value="3"/>
</dbReference>
<evidence type="ECO:0000313" key="5">
    <source>
        <dbReference type="Proteomes" id="UP001317532"/>
    </source>
</evidence>
<sequence>MQMEGAQTPAREPRTILGWLGDQDWVFAVALALAVGTAVWFARSIKDFFGPSAASVVVPALAGTTRTDALAECGRVRLQCKVLATQPSDRFPKDVVMSQAPPAGSRVREGRAVSLVVSSGVTIFAMPDLRFESLRNAGLDLNRLRLQLAKTSIVANDDIPANHVVAQDPPPLTSVRQGSRVTLSLSKGPPSAVKVIDFVGMRIDAARARAQHAKIKLGQVVWTPFGPSGKPRGEIVRQNPPPGTQIDPFEEVSLQVSAGPYEYGYLIRQVHATATVPARDDAARVRMQVRDDTGTWNVYDGFAQGGQKLDFNLTVVGSAELDTYVNNELLNQTKLGVEPPKGPPPTSPPERK</sequence>
<accession>A0AAN2C9B6</accession>
<keyword evidence="2" id="KW-0472">Membrane</keyword>
<dbReference type="AlphaFoldDB" id="A0AAN2C9B6"/>
<evidence type="ECO:0000256" key="1">
    <source>
        <dbReference type="SAM" id="MobiDB-lite"/>
    </source>
</evidence>
<dbReference type="Proteomes" id="UP001317532">
    <property type="component" value="Chromosome"/>
</dbReference>
<evidence type="ECO:0000256" key="2">
    <source>
        <dbReference type="SAM" id="Phobius"/>
    </source>
</evidence>
<keyword evidence="2" id="KW-1133">Transmembrane helix</keyword>
<name>A0AAN2C9B6_UNVUL</name>
<reference evidence="4 5" key="1">
    <citation type="journal article" date="2022" name="ISME Commun">
        <title>Vulcanimicrobium alpinus gen. nov. sp. nov., the first cultivated representative of the candidate phylum 'Eremiobacterota', is a metabolically versatile aerobic anoxygenic phototroph.</title>
        <authorList>
            <person name="Yabe S."/>
            <person name="Muto K."/>
            <person name="Abe K."/>
            <person name="Yokota A."/>
            <person name="Staudigel H."/>
            <person name="Tebo B.M."/>
        </authorList>
    </citation>
    <scope>NUCLEOTIDE SEQUENCE [LARGE SCALE GENOMIC DNA]</scope>
    <source>
        <strain evidence="4 5">WC8-2</strain>
    </source>
</reference>
<feature type="transmembrane region" description="Helical" evidence="2">
    <location>
        <begin position="25"/>
        <end position="42"/>
    </location>
</feature>
<feature type="domain" description="PASTA" evidence="3">
    <location>
        <begin position="188"/>
        <end position="258"/>
    </location>
</feature>
<keyword evidence="5" id="KW-1185">Reference proteome</keyword>
<organism evidence="4 5">
    <name type="scientific">Vulcanimicrobium alpinum</name>
    <dbReference type="NCBI Taxonomy" id="3016050"/>
    <lineage>
        <taxon>Bacteria</taxon>
        <taxon>Bacillati</taxon>
        <taxon>Vulcanimicrobiota</taxon>
        <taxon>Vulcanimicrobiia</taxon>
        <taxon>Vulcanimicrobiales</taxon>
        <taxon>Vulcanimicrobiaceae</taxon>
        <taxon>Vulcanimicrobium</taxon>
    </lineage>
</organism>
<dbReference type="EMBL" id="AP025523">
    <property type="protein sequence ID" value="BDE06134.1"/>
    <property type="molecule type" value="Genomic_DNA"/>
</dbReference>
<gene>
    <name evidence="4" type="ORF">WPS_14100</name>
</gene>
<dbReference type="Pfam" id="PF03793">
    <property type="entry name" value="PASTA"/>
    <property type="match status" value="3"/>
</dbReference>
<dbReference type="InterPro" id="IPR005543">
    <property type="entry name" value="PASTA_dom"/>
</dbReference>
<dbReference type="Gene3D" id="3.30.10.20">
    <property type="match status" value="3"/>
</dbReference>